<keyword evidence="1" id="KW-0472">Membrane</keyword>
<dbReference type="EMBL" id="BPLR01005272">
    <property type="protein sequence ID" value="GIY01147.1"/>
    <property type="molecule type" value="Genomic_DNA"/>
</dbReference>
<keyword evidence="1" id="KW-0812">Transmembrane</keyword>
<sequence>MAAAKMNLCGESPGKAPAPEFSLQESVWRDGAAMWLRAKPLNSSSYLFFSVDFSLTVGISYPKPSVVRPGKAPAPEFSLQESVWRDGAAMWLRATPLTLIYSFLSTSLSLSLCVAVVISSPSSGANGVSPLSWRILGTD</sequence>
<organism evidence="2 3">
    <name type="scientific">Caerostris extrusa</name>
    <name type="common">Bark spider</name>
    <name type="synonym">Caerostris bankana</name>
    <dbReference type="NCBI Taxonomy" id="172846"/>
    <lineage>
        <taxon>Eukaryota</taxon>
        <taxon>Metazoa</taxon>
        <taxon>Ecdysozoa</taxon>
        <taxon>Arthropoda</taxon>
        <taxon>Chelicerata</taxon>
        <taxon>Arachnida</taxon>
        <taxon>Araneae</taxon>
        <taxon>Araneomorphae</taxon>
        <taxon>Entelegynae</taxon>
        <taxon>Araneoidea</taxon>
        <taxon>Araneidae</taxon>
        <taxon>Caerostris</taxon>
    </lineage>
</organism>
<dbReference type="Proteomes" id="UP001054945">
    <property type="component" value="Unassembled WGS sequence"/>
</dbReference>
<keyword evidence="1" id="KW-1133">Transmembrane helix</keyword>
<gene>
    <name evidence="2" type="ORF">CEXT_38651</name>
</gene>
<proteinExistence type="predicted"/>
<evidence type="ECO:0000313" key="2">
    <source>
        <dbReference type="EMBL" id="GIY01147.1"/>
    </source>
</evidence>
<name>A0AAV4PVP9_CAEEX</name>
<dbReference type="AlphaFoldDB" id="A0AAV4PVP9"/>
<evidence type="ECO:0000313" key="3">
    <source>
        <dbReference type="Proteomes" id="UP001054945"/>
    </source>
</evidence>
<feature type="transmembrane region" description="Helical" evidence="1">
    <location>
        <begin position="99"/>
        <end position="118"/>
    </location>
</feature>
<reference evidence="2 3" key="1">
    <citation type="submission" date="2021-06" db="EMBL/GenBank/DDBJ databases">
        <title>Caerostris extrusa draft genome.</title>
        <authorList>
            <person name="Kono N."/>
            <person name="Arakawa K."/>
        </authorList>
    </citation>
    <scope>NUCLEOTIDE SEQUENCE [LARGE SCALE GENOMIC DNA]</scope>
</reference>
<protein>
    <submittedName>
        <fullName evidence="2">Uncharacterized protein</fullName>
    </submittedName>
</protein>
<evidence type="ECO:0000256" key="1">
    <source>
        <dbReference type="SAM" id="Phobius"/>
    </source>
</evidence>
<comment type="caution">
    <text evidence="2">The sequence shown here is derived from an EMBL/GenBank/DDBJ whole genome shotgun (WGS) entry which is preliminary data.</text>
</comment>
<accession>A0AAV4PVP9</accession>
<keyword evidence="3" id="KW-1185">Reference proteome</keyword>